<comment type="similarity">
    <text evidence="2 12">Belongs to the peptidase M14 family.</text>
</comment>
<dbReference type="GO" id="GO:0005615">
    <property type="term" value="C:extracellular space"/>
    <property type="evidence" value="ECO:0007669"/>
    <property type="project" value="TreeGrafter"/>
</dbReference>
<gene>
    <name evidence="15" type="primary">CBPB_0</name>
    <name evidence="15" type="ORF">Bhyg_15352</name>
</gene>
<keyword evidence="16" id="KW-1185">Reference proteome</keyword>
<evidence type="ECO:0000259" key="14">
    <source>
        <dbReference type="PROSITE" id="PS52035"/>
    </source>
</evidence>
<dbReference type="GO" id="GO:0006508">
    <property type="term" value="P:proteolysis"/>
    <property type="evidence" value="ECO:0007669"/>
    <property type="project" value="UniProtKB-KW"/>
</dbReference>
<dbReference type="SUPFAM" id="SSF54897">
    <property type="entry name" value="Protease propeptides/inhibitors"/>
    <property type="match status" value="1"/>
</dbReference>
<dbReference type="Proteomes" id="UP001151699">
    <property type="component" value="Chromosome C"/>
</dbReference>
<evidence type="ECO:0000256" key="8">
    <source>
        <dbReference type="ARBA" id="ARBA00022833"/>
    </source>
</evidence>
<dbReference type="PRINTS" id="PR00765">
    <property type="entry name" value="CRBOXYPTASEA"/>
</dbReference>
<keyword evidence="10" id="KW-1015">Disulfide bond</keyword>
<comment type="caution">
    <text evidence="15">The sequence shown here is derived from an EMBL/GenBank/DDBJ whole genome shotgun (WGS) entry which is preliminary data.</text>
</comment>
<keyword evidence="7" id="KW-0378">Hydrolase</keyword>
<keyword evidence="6 13" id="KW-0732">Signal</keyword>
<dbReference type="OrthoDB" id="3626597at2759"/>
<evidence type="ECO:0000256" key="12">
    <source>
        <dbReference type="PROSITE-ProRule" id="PRU01379"/>
    </source>
</evidence>
<dbReference type="EMBL" id="WJQU01000004">
    <property type="protein sequence ID" value="KAJ6636757.1"/>
    <property type="molecule type" value="Genomic_DNA"/>
</dbReference>
<feature type="active site" description="Proton donor/acceptor" evidence="12">
    <location>
        <position position="382"/>
    </location>
</feature>
<dbReference type="Gene3D" id="3.40.630.10">
    <property type="entry name" value="Zn peptidases"/>
    <property type="match status" value="1"/>
</dbReference>
<evidence type="ECO:0000256" key="2">
    <source>
        <dbReference type="ARBA" id="ARBA00005988"/>
    </source>
</evidence>
<evidence type="ECO:0000256" key="3">
    <source>
        <dbReference type="ARBA" id="ARBA00022645"/>
    </source>
</evidence>
<evidence type="ECO:0000256" key="6">
    <source>
        <dbReference type="ARBA" id="ARBA00022729"/>
    </source>
</evidence>
<comment type="cofactor">
    <cofactor evidence="1">
        <name>Zn(2+)</name>
        <dbReference type="ChEBI" id="CHEBI:29105"/>
    </cofactor>
</comment>
<dbReference type="GO" id="GO:0004181">
    <property type="term" value="F:metallocarboxypeptidase activity"/>
    <property type="evidence" value="ECO:0007669"/>
    <property type="project" value="InterPro"/>
</dbReference>
<dbReference type="FunFam" id="3.40.630.10:FF:000084">
    <property type="entry name" value="Carboxypeptidase B2"/>
    <property type="match status" value="1"/>
</dbReference>
<keyword evidence="5" id="KW-0479">Metal-binding</keyword>
<dbReference type="SMART" id="SM00631">
    <property type="entry name" value="Zn_pept"/>
    <property type="match status" value="1"/>
</dbReference>
<dbReference type="PANTHER" id="PTHR11705">
    <property type="entry name" value="PROTEASE FAMILY M14 CARBOXYPEPTIDASE A,B"/>
    <property type="match status" value="1"/>
</dbReference>
<dbReference type="PROSITE" id="PS00132">
    <property type="entry name" value="CARBOXYPEPT_ZN_1"/>
    <property type="match status" value="1"/>
</dbReference>
<dbReference type="InterPro" id="IPR003146">
    <property type="entry name" value="M14A_act_pep"/>
</dbReference>
<evidence type="ECO:0000313" key="15">
    <source>
        <dbReference type="EMBL" id="KAJ6636757.1"/>
    </source>
</evidence>
<sequence length="423" mass="48125">MKHHKMKASSLILATIISLVWSKQFSYEGYKVWSVTPKSDEQGKLLLEWENNVSIDFWEQVSKIGLSSRIMAAPDVQSQFEEFLVEHNIDHKLIIENVERVFERERLENSQNKAKSTPNSQPGSGNFNHFWTFSEINRYLTQLTILYGDICHTETLGFSYEGRAMRALKIGRFDGTRPIVFFEAGVHAREWIAPMAALYLIEQLVINHHTHYELQSVDVIVIPVLNPDGYEYSYNYERLWRKTRSPNANSTCVGVDANRNFAHEWRPSNNPCSLTYGGVAPFTEPEAAIVRDLYARYQDLVKFHIGIHSYGLYFLYPWGYDFVNIDNWEDHDLAGNNFAEAIFNVNGTIYRVGNAAMLLYTAYGGGSDYAAYAAAELSATVELPGGGDSGFDLPAERIESVVKETWMGLEQVLHYVADVHGSK</sequence>
<evidence type="ECO:0000256" key="9">
    <source>
        <dbReference type="ARBA" id="ARBA00023049"/>
    </source>
</evidence>
<evidence type="ECO:0000256" key="13">
    <source>
        <dbReference type="SAM" id="SignalP"/>
    </source>
</evidence>
<feature type="domain" description="Peptidase M14" evidence="14">
    <location>
        <begin position="129"/>
        <end position="416"/>
    </location>
</feature>
<accession>A0A9Q0MUL5</accession>
<evidence type="ECO:0000256" key="11">
    <source>
        <dbReference type="ARBA" id="ARBA00069039"/>
    </source>
</evidence>
<evidence type="ECO:0000313" key="16">
    <source>
        <dbReference type="Proteomes" id="UP001151699"/>
    </source>
</evidence>
<evidence type="ECO:0000256" key="10">
    <source>
        <dbReference type="ARBA" id="ARBA00023157"/>
    </source>
</evidence>
<dbReference type="InterPro" id="IPR000834">
    <property type="entry name" value="Peptidase_M14"/>
</dbReference>
<dbReference type="InterPro" id="IPR057246">
    <property type="entry name" value="CARBOXYPEPT_ZN_1"/>
</dbReference>
<keyword evidence="3 15" id="KW-0121">Carboxypeptidase</keyword>
<dbReference type="AlphaFoldDB" id="A0A9Q0MUL5"/>
<evidence type="ECO:0000256" key="7">
    <source>
        <dbReference type="ARBA" id="ARBA00022801"/>
    </source>
</evidence>
<evidence type="ECO:0000256" key="4">
    <source>
        <dbReference type="ARBA" id="ARBA00022670"/>
    </source>
</evidence>
<feature type="signal peptide" evidence="13">
    <location>
        <begin position="1"/>
        <end position="22"/>
    </location>
</feature>
<dbReference type="PROSITE" id="PS52035">
    <property type="entry name" value="PEPTIDASE_M14"/>
    <property type="match status" value="1"/>
</dbReference>
<dbReference type="Gene3D" id="3.30.70.340">
    <property type="entry name" value="Metallocarboxypeptidase-like"/>
    <property type="match status" value="1"/>
</dbReference>
<reference evidence="15" key="1">
    <citation type="submission" date="2022-07" db="EMBL/GenBank/DDBJ databases">
        <authorList>
            <person name="Trinca V."/>
            <person name="Uliana J.V.C."/>
            <person name="Torres T.T."/>
            <person name="Ward R.J."/>
            <person name="Monesi N."/>
        </authorList>
    </citation>
    <scope>NUCLEOTIDE SEQUENCE</scope>
    <source>
        <strain evidence="15">HSMRA1968</strain>
        <tissue evidence="15">Whole embryos</tissue>
    </source>
</reference>
<keyword evidence="8" id="KW-0862">Zinc</keyword>
<dbReference type="PANTHER" id="PTHR11705:SF140">
    <property type="entry name" value="FI02848P-RELATED"/>
    <property type="match status" value="1"/>
</dbReference>
<evidence type="ECO:0000256" key="5">
    <source>
        <dbReference type="ARBA" id="ARBA00022723"/>
    </source>
</evidence>
<dbReference type="InterPro" id="IPR036990">
    <property type="entry name" value="M14A-like_propep"/>
</dbReference>
<keyword evidence="4" id="KW-0645">Protease</keyword>
<dbReference type="FunFam" id="3.30.70.340:FF:000002">
    <property type="entry name" value="Carboxypeptidase A"/>
    <property type="match status" value="1"/>
</dbReference>
<name>A0A9Q0MUL5_9DIPT</name>
<feature type="chain" id="PRO_5040142389" description="Zinc carboxypeptidase A 1" evidence="13">
    <location>
        <begin position="23"/>
        <end position="423"/>
    </location>
</feature>
<keyword evidence="9" id="KW-0482">Metalloprotease</keyword>
<organism evidence="15 16">
    <name type="scientific">Pseudolycoriella hygida</name>
    <dbReference type="NCBI Taxonomy" id="35572"/>
    <lineage>
        <taxon>Eukaryota</taxon>
        <taxon>Metazoa</taxon>
        <taxon>Ecdysozoa</taxon>
        <taxon>Arthropoda</taxon>
        <taxon>Hexapoda</taxon>
        <taxon>Insecta</taxon>
        <taxon>Pterygota</taxon>
        <taxon>Neoptera</taxon>
        <taxon>Endopterygota</taxon>
        <taxon>Diptera</taxon>
        <taxon>Nematocera</taxon>
        <taxon>Sciaroidea</taxon>
        <taxon>Sciaridae</taxon>
        <taxon>Pseudolycoriella</taxon>
    </lineage>
</organism>
<dbReference type="SUPFAM" id="SSF53187">
    <property type="entry name" value="Zn-dependent exopeptidases"/>
    <property type="match status" value="1"/>
</dbReference>
<dbReference type="GO" id="GO:0008270">
    <property type="term" value="F:zinc ion binding"/>
    <property type="evidence" value="ECO:0007669"/>
    <property type="project" value="InterPro"/>
</dbReference>
<proteinExistence type="inferred from homology"/>
<dbReference type="Pfam" id="PF00246">
    <property type="entry name" value="Peptidase_M14"/>
    <property type="match status" value="1"/>
</dbReference>
<dbReference type="Pfam" id="PF02244">
    <property type="entry name" value="Propep_M14"/>
    <property type="match status" value="1"/>
</dbReference>
<protein>
    <recommendedName>
        <fullName evidence="11">Zinc carboxypeptidase A 1</fullName>
    </recommendedName>
</protein>
<evidence type="ECO:0000256" key="1">
    <source>
        <dbReference type="ARBA" id="ARBA00001947"/>
    </source>
</evidence>